<reference evidence="2 3" key="1">
    <citation type="submission" date="2018-11" db="EMBL/GenBank/DDBJ databases">
        <authorList>
            <consortium name="Pathogen Informatics"/>
        </authorList>
    </citation>
    <scope>NUCLEOTIDE SEQUENCE [LARGE SCALE GENOMIC DNA]</scope>
</reference>
<evidence type="ECO:0000313" key="2">
    <source>
        <dbReference type="EMBL" id="VDO88560.1"/>
    </source>
</evidence>
<evidence type="ECO:0000313" key="4">
    <source>
        <dbReference type="WBParaSite" id="HPBE_0001142701-mRNA-1"/>
    </source>
</evidence>
<feature type="region of interest" description="Disordered" evidence="1">
    <location>
        <begin position="54"/>
        <end position="83"/>
    </location>
</feature>
<organism evidence="3 4">
    <name type="scientific">Heligmosomoides polygyrus</name>
    <name type="common">Parasitic roundworm</name>
    <dbReference type="NCBI Taxonomy" id="6339"/>
    <lineage>
        <taxon>Eukaryota</taxon>
        <taxon>Metazoa</taxon>
        <taxon>Ecdysozoa</taxon>
        <taxon>Nematoda</taxon>
        <taxon>Chromadorea</taxon>
        <taxon>Rhabditida</taxon>
        <taxon>Rhabditina</taxon>
        <taxon>Rhabditomorpha</taxon>
        <taxon>Strongyloidea</taxon>
        <taxon>Heligmosomidae</taxon>
        <taxon>Heligmosomoides</taxon>
    </lineage>
</organism>
<dbReference type="Proteomes" id="UP000050761">
    <property type="component" value="Unassembled WGS sequence"/>
</dbReference>
<dbReference type="AlphaFoldDB" id="A0A183FTL6"/>
<accession>A0A3P7YKJ8</accession>
<accession>A0A183FTL6</accession>
<protein>
    <submittedName>
        <fullName evidence="2 4">Uncharacterized protein</fullName>
    </submittedName>
</protein>
<sequence>MEQLGRQWTRHSCPTGHINDVLREERAGKGLWVVGRQKPDQQQAILSNLSVRVHDTTQRPCSSPARTDPHPQLRREKTKESAH</sequence>
<gene>
    <name evidence="2" type="ORF">HPBE_LOCUS11428</name>
</gene>
<dbReference type="EMBL" id="UZAH01027100">
    <property type="protein sequence ID" value="VDO88560.1"/>
    <property type="molecule type" value="Genomic_DNA"/>
</dbReference>
<name>A0A183FTL6_HELPZ</name>
<dbReference type="WBParaSite" id="HPBE_0001142701-mRNA-1">
    <property type="protein sequence ID" value="HPBE_0001142701-mRNA-1"/>
    <property type="gene ID" value="HPBE_0001142701"/>
</dbReference>
<evidence type="ECO:0000313" key="3">
    <source>
        <dbReference type="Proteomes" id="UP000050761"/>
    </source>
</evidence>
<proteinExistence type="predicted"/>
<evidence type="ECO:0000256" key="1">
    <source>
        <dbReference type="SAM" id="MobiDB-lite"/>
    </source>
</evidence>
<feature type="compositionally biased region" description="Basic and acidic residues" evidence="1">
    <location>
        <begin position="67"/>
        <end position="83"/>
    </location>
</feature>
<keyword evidence="3" id="KW-1185">Reference proteome</keyword>
<reference evidence="4" key="2">
    <citation type="submission" date="2019-09" db="UniProtKB">
        <authorList>
            <consortium name="WormBaseParasite"/>
        </authorList>
    </citation>
    <scope>IDENTIFICATION</scope>
</reference>